<organism evidence="1 2">
    <name type="scientific">Lentinula edodes</name>
    <name type="common">Shiitake mushroom</name>
    <name type="synonym">Lentinus edodes</name>
    <dbReference type="NCBI Taxonomy" id="5353"/>
    <lineage>
        <taxon>Eukaryota</taxon>
        <taxon>Fungi</taxon>
        <taxon>Dikarya</taxon>
        <taxon>Basidiomycota</taxon>
        <taxon>Agaricomycotina</taxon>
        <taxon>Agaricomycetes</taxon>
        <taxon>Agaricomycetidae</taxon>
        <taxon>Agaricales</taxon>
        <taxon>Marasmiineae</taxon>
        <taxon>Omphalotaceae</taxon>
        <taxon>Lentinula</taxon>
    </lineage>
</organism>
<dbReference type="EMBL" id="BDGU01000627">
    <property type="protein sequence ID" value="GAW08355.1"/>
    <property type="molecule type" value="Genomic_DNA"/>
</dbReference>
<keyword evidence="2" id="KW-1185">Reference proteome</keyword>
<reference evidence="1 2" key="1">
    <citation type="submission" date="2016-08" db="EMBL/GenBank/DDBJ databases">
        <authorList>
            <consortium name="Lentinula edodes genome sequencing consortium"/>
            <person name="Sakamoto Y."/>
            <person name="Nakade K."/>
            <person name="Sato S."/>
            <person name="Yoshida Y."/>
            <person name="Miyazaki K."/>
            <person name="Natsume S."/>
            <person name="Konno N."/>
        </authorList>
    </citation>
    <scope>NUCLEOTIDE SEQUENCE [LARGE SCALE GENOMIC DNA]</scope>
    <source>
        <strain evidence="1 2">NBRC 111202</strain>
    </source>
</reference>
<proteinExistence type="predicted"/>
<accession>A0A1Q3EMD3</accession>
<evidence type="ECO:0000313" key="1">
    <source>
        <dbReference type="EMBL" id="GAW08355.1"/>
    </source>
</evidence>
<reference evidence="1 2" key="2">
    <citation type="submission" date="2017-02" db="EMBL/GenBank/DDBJ databases">
        <title>A genome survey and senescence transcriptome analysis in Lentinula edodes.</title>
        <authorList>
            <person name="Sakamoto Y."/>
            <person name="Nakade K."/>
            <person name="Sato S."/>
            <person name="Yoshida Y."/>
            <person name="Miyazaki K."/>
            <person name="Natsume S."/>
            <person name="Konno N."/>
        </authorList>
    </citation>
    <scope>NUCLEOTIDE SEQUENCE [LARGE SCALE GENOMIC DNA]</scope>
    <source>
        <strain evidence="1 2">NBRC 111202</strain>
    </source>
</reference>
<sequence>MLEDVSLPSQKSLNFRNNLAHLVSSLRRVRPRVPFFRLAAHRIPTLWGLFRGLLRAAPTEHIYHRVRVLFEQNRHRTGTERTIQELRKGYKWLETFKRAQAGDVKTQAVLQRYDRFLQFKAEKEHWTELVLKEVEWQEHLKNRPIFTGGFVHPTAFHPPFPRMKPQPMAISRIIANRMKQRERRFSKMEELTRMRDMVRKEQHLEQEIMREARRTGEKFEPVFEGEDWSTPLTQAANDIYANVKATAERNLPLLRWVEGKYWSVEDAEWIGKEEREAAKKALLAIQEENERRRESSVGD</sequence>
<gene>
    <name evidence="1" type="ORF">LENED_010411</name>
</gene>
<dbReference type="Proteomes" id="UP000188533">
    <property type="component" value="Unassembled WGS sequence"/>
</dbReference>
<name>A0A1Q3EMD3_LENED</name>
<protein>
    <submittedName>
        <fullName evidence="1">Uncharacterized protein</fullName>
    </submittedName>
</protein>
<evidence type="ECO:0000313" key="2">
    <source>
        <dbReference type="Proteomes" id="UP000188533"/>
    </source>
</evidence>
<dbReference type="STRING" id="5353.A0A1Q3EMD3"/>
<comment type="caution">
    <text evidence="1">The sequence shown here is derived from an EMBL/GenBank/DDBJ whole genome shotgun (WGS) entry which is preliminary data.</text>
</comment>
<dbReference type="AlphaFoldDB" id="A0A1Q3EMD3"/>